<dbReference type="Proteomes" id="UP000265703">
    <property type="component" value="Unassembled WGS sequence"/>
</dbReference>
<evidence type="ECO:0000313" key="1">
    <source>
        <dbReference type="EMBL" id="RIA96858.1"/>
    </source>
</evidence>
<accession>A0A397TFF2</accession>
<evidence type="ECO:0000313" key="2">
    <source>
        <dbReference type="Proteomes" id="UP000265703"/>
    </source>
</evidence>
<dbReference type="OrthoDB" id="2306614at2759"/>
<proteinExistence type="predicted"/>
<dbReference type="EMBL" id="QKYT01000038">
    <property type="protein sequence ID" value="RIA96858.1"/>
    <property type="molecule type" value="Genomic_DNA"/>
</dbReference>
<protein>
    <submittedName>
        <fullName evidence="1">Uncharacterized protein</fullName>
    </submittedName>
</protein>
<reference evidence="1 2" key="1">
    <citation type="submission" date="2018-06" db="EMBL/GenBank/DDBJ databases">
        <title>Comparative genomics reveals the genomic features of Rhizophagus irregularis, R. cerebriforme, R. diaphanum and Gigaspora rosea, and their symbiotic lifestyle signature.</title>
        <authorList>
            <person name="Morin E."/>
            <person name="San Clemente H."/>
            <person name="Chen E.C.H."/>
            <person name="De La Providencia I."/>
            <person name="Hainaut M."/>
            <person name="Kuo A."/>
            <person name="Kohler A."/>
            <person name="Murat C."/>
            <person name="Tang N."/>
            <person name="Roy S."/>
            <person name="Loubradou J."/>
            <person name="Henrissat B."/>
            <person name="Grigoriev I.V."/>
            <person name="Corradi N."/>
            <person name="Roux C."/>
            <person name="Martin F.M."/>
        </authorList>
    </citation>
    <scope>NUCLEOTIDE SEQUENCE [LARGE SCALE GENOMIC DNA]</scope>
    <source>
        <strain evidence="1 2">DAOM 227022</strain>
    </source>
</reference>
<comment type="caution">
    <text evidence="1">The sequence shown here is derived from an EMBL/GenBank/DDBJ whole genome shotgun (WGS) entry which is preliminary data.</text>
</comment>
<keyword evidence="2" id="KW-1185">Reference proteome</keyword>
<gene>
    <name evidence="1" type="ORF">C1645_814907</name>
</gene>
<name>A0A397TFF2_9GLOM</name>
<dbReference type="AlphaFoldDB" id="A0A397TFF2"/>
<sequence length="325" mass="38549">MMKNDNTPDEKKYLGITPHDIRIPNDRYVDYFGQRILARDVPAYHQNNSRLRDLYYHYTSHDWAEKKKDQLYVRLTTVAYIVTFIKSYQQDYRFVGYSNWTIMLKYLANPEYYHTTKDYYNNIITNFVKISKYVRYKCKKEGKLYPYNSLEIDMFKSSYITTFNGRLTIIDFSDFNNNSSLLGKRQRNSTIINAPVKKQYITPEVECFCLDIDVPLQANGSVNALEAKCNEYIPKESVYTAEMYRILHNWLAKVHGFEITDQWHLEEIGNDGDWHHLFCDLTIKKPDNPYPEAILELIAIGSVPKIEKHFDQVMKYTDQFCPKEV</sequence>
<organism evidence="1 2">
    <name type="scientific">Glomus cerebriforme</name>
    <dbReference type="NCBI Taxonomy" id="658196"/>
    <lineage>
        <taxon>Eukaryota</taxon>
        <taxon>Fungi</taxon>
        <taxon>Fungi incertae sedis</taxon>
        <taxon>Mucoromycota</taxon>
        <taxon>Glomeromycotina</taxon>
        <taxon>Glomeromycetes</taxon>
        <taxon>Glomerales</taxon>
        <taxon>Glomeraceae</taxon>
        <taxon>Glomus</taxon>
    </lineage>
</organism>